<keyword evidence="1" id="KW-0472">Membrane</keyword>
<keyword evidence="4" id="KW-1185">Reference proteome</keyword>
<evidence type="ECO:0000256" key="1">
    <source>
        <dbReference type="SAM" id="Phobius"/>
    </source>
</evidence>
<feature type="transmembrane region" description="Helical" evidence="1">
    <location>
        <begin position="355"/>
        <end position="379"/>
    </location>
</feature>
<feature type="domain" description="DUF418" evidence="2">
    <location>
        <begin position="279"/>
        <end position="420"/>
    </location>
</feature>
<evidence type="ECO:0000259" key="2">
    <source>
        <dbReference type="Pfam" id="PF04235"/>
    </source>
</evidence>
<dbReference type="PANTHER" id="PTHR30590:SF2">
    <property type="entry name" value="INNER MEMBRANE PROTEIN"/>
    <property type="match status" value="1"/>
</dbReference>
<dbReference type="InterPro" id="IPR007349">
    <property type="entry name" value="DUF418"/>
</dbReference>
<feature type="transmembrane region" description="Helical" evidence="1">
    <location>
        <begin position="169"/>
        <end position="192"/>
    </location>
</feature>
<feature type="transmembrane region" description="Helical" evidence="1">
    <location>
        <begin position="129"/>
        <end position="157"/>
    </location>
</feature>
<keyword evidence="1" id="KW-1133">Transmembrane helix</keyword>
<proteinExistence type="predicted"/>
<dbReference type="EMBL" id="JAVKGT010000013">
    <property type="protein sequence ID" value="MDR5711781.1"/>
    <property type="molecule type" value="Genomic_DNA"/>
</dbReference>
<evidence type="ECO:0000313" key="3">
    <source>
        <dbReference type="EMBL" id="MDR5711781.1"/>
    </source>
</evidence>
<comment type="caution">
    <text evidence="3">The sequence shown here is derived from an EMBL/GenBank/DDBJ whole genome shotgun (WGS) entry which is preliminary data.</text>
</comment>
<protein>
    <submittedName>
        <fullName evidence="3">DUF418 domain-containing protein</fullName>
    </submittedName>
</protein>
<keyword evidence="1" id="KW-0812">Transmembrane</keyword>
<dbReference type="Proteomes" id="UP001260872">
    <property type="component" value="Unassembled WGS sequence"/>
</dbReference>
<gene>
    <name evidence="3" type="ORF">RH857_06485</name>
</gene>
<sequence>MHKPPEPPGPTTSAHGGAPGASRIVEVDALRALALLGILAVNIWYFAFPATLAAGTRPAAGESGADQAALFVSTVVFEGKSYVVFSLLFGLSLVLSGTLDDPGRRERIPGDREREDHVRRRAYRRFSALLVLGLLHGLLLFTGDILLAYGLLGFLLWSMRHLDARAALGWAAGLYAGVCGLLLAVGALAAAVPEAWETTAETGASASAAATASYTESLVSYLGYQLEVYPTVQPVLLLVQGPVALAAFLLGMVVGRARLIPRLISGEIPVARLAVAGTLALLTGLAGSVSAAWLTWGLPGDSPPGTGLEGLATALVLTAGPVQSAGLAVLILLLARTRTLRLVLRSLAPAGRMTLSNYLGQSLVLVLIFAAPGLGLAGTLRPAEVGVVVLLLWGTQLVASALWMRRFRRGPFEAALHAWVAR</sequence>
<dbReference type="PANTHER" id="PTHR30590">
    <property type="entry name" value="INNER MEMBRANE PROTEIN"/>
    <property type="match status" value="1"/>
</dbReference>
<reference evidence="4" key="1">
    <citation type="submission" date="2023-07" db="EMBL/GenBank/DDBJ databases">
        <title>Description of three actinobacteria isolated from air of manufacturing shop in a pharmaceutical factory.</title>
        <authorList>
            <person name="Zhang D.-F."/>
        </authorList>
    </citation>
    <scope>NUCLEOTIDE SEQUENCE [LARGE SCALE GENOMIC DNA]</scope>
    <source>
        <strain evidence="4">CCTCC AB 207010</strain>
    </source>
</reference>
<dbReference type="InterPro" id="IPR052529">
    <property type="entry name" value="Bact_Transport_Assoc"/>
</dbReference>
<dbReference type="Pfam" id="PF04235">
    <property type="entry name" value="DUF418"/>
    <property type="match status" value="1"/>
</dbReference>
<feature type="transmembrane region" description="Helical" evidence="1">
    <location>
        <begin position="29"/>
        <end position="48"/>
    </location>
</feature>
<name>A0ABU1FSZ4_9MICC</name>
<feature type="transmembrane region" description="Helical" evidence="1">
    <location>
        <begin position="314"/>
        <end position="335"/>
    </location>
</feature>
<feature type="transmembrane region" description="Helical" evidence="1">
    <location>
        <begin position="385"/>
        <end position="404"/>
    </location>
</feature>
<organism evidence="3 4">
    <name type="scientific">Nesterenkonia flava</name>
    <dbReference type="NCBI Taxonomy" id="469799"/>
    <lineage>
        <taxon>Bacteria</taxon>
        <taxon>Bacillati</taxon>
        <taxon>Actinomycetota</taxon>
        <taxon>Actinomycetes</taxon>
        <taxon>Micrococcales</taxon>
        <taxon>Micrococcaceae</taxon>
        <taxon>Nesterenkonia</taxon>
    </lineage>
</organism>
<accession>A0ABU1FSZ4</accession>
<feature type="transmembrane region" description="Helical" evidence="1">
    <location>
        <begin position="271"/>
        <end position="294"/>
    </location>
</feature>
<feature type="transmembrane region" description="Helical" evidence="1">
    <location>
        <begin position="236"/>
        <end position="259"/>
    </location>
</feature>
<evidence type="ECO:0000313" key="4">
    <source>
        <dbReference type="Proteomes" id="UP001260872"/>
    </source>
</evidence>
<dbReference type="RefSeq" id="WP_310537157.1">
    <property type="nucleotide sequence ID" value="NZ_BAAAOC010000090.1"/>
</dbReference>